<name>A0A8J5HCP0_ZINOF</name>
<protein>
    <submittedName>
        <fullName evidence="1">Uncharacterized protein</fullName>
    </submittedName>
</protein>
<accession>A0A8J5HCP0</accession>
<evidence type="ECO:0000313" key="2">
    <source>
        <dbReference type="Proteomes" id="UP000734854"/>
    </source>
</evidence>
<comment type="caution">
    <text evidence="1">The sequence shown here is derived from an EMBL/GenBank/DDBJ whole genome shotgun (WGS) entry which is preliminary data.</text>
</comment>
<evidence type="ECO:0000313" key="1">
    <source>
        <dbReference type="EMBL" id="KAG6525246.1"/>
    </source>
</evidence>
<keyword evidence="2" id="KW-1185">Reference proteome</keyword>
<proteinExistence type="predicted"/>
<sequence>MASSSFASISKRLISRSLVLPRRQQLFLGAASARSYSTSLSFDPGTPDDSAPQRRVPFQRPLENSLDQGVYKGILVGEGWAESGAEVSQKWTRCGALFAGNGRNPE</sequence>
<reference evidence="1 2" key="1">
    <citation type="submission" date="2020-08" db="EMBL/GenBank/DDBJ databases">
        <title>Plant Genome Project.</title>
        <authorList>
            <person name="Zhang R.-G."/>
        </authorList>
    </citation>
    <scope>NUCLEOTIDE SEQUENCE [LARGE SCALE GENOMIC DNA]</scope>
    <source>
        <tissue evidence="1">Rhizome</tissue>
    </source>
</reference>
<dbReference type="AlphaFoldDB" id="A0A8J5HCP0"/>
<dbReference type="EMBL" id="JACMSC010000004">
    <property type="protein sequence ID" value="KAG6525246.1"/>
    <property type="molecule type" value="Genomic_DNA"/>
</dbReference>
<dbReference type="Proteomes" id="UP000734854">
    <property type="component" value="Unassembled WGS sequence"/>
</dbReference>
<organism evidence="1 2">
    <name type="scientific">Zingiber officinale</name>
    <name type="common">Ginger</name>
    <name type="synonym">Amomum zingiber</name>
    <dbReference type="NCBI Taxonomy" id="94328"/>
    <lineage>
        <taxon>Eukaryota</taxon>
        <taxon>Viridiplantae</taxon>
        <taxon>Streptophyta</taxon>
        <taxon>Embryophyta</taxon>
        <taxon>Tracheophyta</taxon>
        <taxon>Spermatophyta</taxon>
        <taxon>Magnoliopsida</taxon>
        <taxon>Liliopsida</taxon>
        <taxon>Zingiberales</taxon>
        <taxon>Zingiberaceae</taxon>
        <taxon>Zingiber</taxon>
    </lineage>
</organism>
<gene>
    <name evidence="1" type="ORF">ZIOFF_015200</name>
</gene>